<keyword evidence="9" id="KW-1185">Reference proteome</keyword>
<dbReference type="Pfam" id="PF00069">
    <property type="entry name" value="Pkinase"/>
    <property type="match status" value="1"/>
</dbReference>
<keyword evidence="4" id="KW-0418">Kinase</keyword>
<feature type="region of interest" description="Disordered" evidence="6">
    <location>
        <begin position="542"/>
        <end position="593"/>
    </location>
</feature>
<dbReference type="Ensembl" id="ENSSOCT00000021262.1">
    <property type="protein sequence ID" value="ENSSOCP00000020743.1"/>
    <property type="gene ID" value="ENSSOCG00000015404.1"/>
</dbReference>
<sequence length="593" mass="65696">MGVGRQGWVWGTRGKVGGLGIGFTGLGLGFLGLKMGFVGLGWVLGDQGWVSGCSSSRGSSPLCRATVVPGDDTSNKRCCHGNARTSSIVGGQVEVSGCHNTGEVVAIKILKKKRYHGRVVKKELKLLQALRGVDTEESHIVRFLESFADGACTYLVFELLEQNLRDFQKKNNFLPLPVRHIRTITVQLLAALLKLKELSIIHADLKPENIMLVDHARYPFHVKLVDFGSACILTEVRHVKQPYIQTRFYRAPEILLGLPFCEKVDVWSLGCVMAELHLGWPLYPGINEYDQVRYICSTLGLPRGELLCAGWKTCSFFQRVPHPTGSWQLRAPGEEMAKPVERRRYVFSSLDQLAAVHIHLASDSGQEALAEHCDLRGMVALLKTMLTWDSQERITPSAALEHPFISLQQVKSSFEATQYYQLCHKDLRASRKDASRCSGSSNPAQKPPAAAPGWCRPQGRWRCRHCWGSASGSPPAPIPWMSLRGDVGSGGHTHTPPKTRPQQQPAAIRTRGRRAHRYTPPSPSPCTCVVHPGVGDLGLRRAGRHHEQPLRGARRPAPSTHRTAARQHATLRPRYSPPPHCSGSGYRRRRQGI</sequence>
<dbReference type="GO" id="GO:0004674">
    <property type="term" value="F:protein serine/threonine kinase activity"/>
    <property type="evidence" value="ECO:0007669"/>
    <property type="project" value="UniProtKB-KW"/>
</dbReference>
<dbReference type="Proteomes" id="UP000694551">
    <property type="component" value="Unplaced"/>
</dbReference>
<evidence type="ECO:0000256" key="1">
    <source>
        <dbReference type="ARBA" id="ARBA00022527"/>
    </source>
</evidence>
<keyword evidence="1" id="KW-0723">Serine/threonine-protein kinase</keyword>
<dbReference type="PROSITE" id="PS50011">
    <property type="entry name" value="PROTEIN_KINASE_DOM"/>
    <property type="match status" value="1"/>
</dbReference>
<dbReference type="PANTHER" id="PTHR24058">
    <property type="entry name" value="DUAL SPECIFICITY PROTEIN KINASE"/>
    <property type="match status" value="1"/>
</dbReference>
<evidence type="ECO:0000256" key="5">
    <source>
        <dbReference type="ARBA" id="ARBA00022840"/>
    </source>
</evidence>
<dbReference type="Gene3D" id="3.30.200.20">
    <property type="entry name" value="Phosphorylase Kinase, domain 1"/>
    <property type="match status" value="1"/>
</dbReference>
<evidence type="ECO:0000256" key="2">
    <source>
        <dbReference type="ARBA" id="ARBA00022679"/>
    </source>
</evidence>
<dbReference type="InterPro" id="IPR000719">
    <property type="entry name" value="Prot_kinase_dom"/>
</dbReference>
<dbReference type="GO" id="GO:0005737">
    <property type="term" value="C:cytoplasm"/>
    <property type="evidence" value="ECO:0007669"/>
    <property type="project" value="TreeGrafter"/>
</dbReference>
<feature type="region of interest" description="Disordered" evidence="6">
    <location>
        <begin position="433"/>
        <end position="453"/>
    </location>
</feature>
<name>A0A8D0FV42_STROC</name>
<evidence type="ECO:0000256" key="4">
    <source>
        <dbReference type="ARBA" id="ARBA00022777"/>
    </source>
</evidence>
<dbReference type="AlphaFoldDB" id="A0A8D0FV42"/>
<keyword evidence="5" id="KW-0067">ATP-binding</keyword>
<feature type="region of interest" description="Disordered" evidence="6">
    <location>
        <begin position="483"/>
        <end position="506"/>
    </location>
</feature>
<dbReference type="InterPro" id="IPR011009">
    <property type="entry name" value="Kinase-like_dom_sf"/>
</dbReference>
<dbReference type="PROSITE" id="PS00108">
    <property type="entry name" value="PROTEIN_KINASE_ST"/>
    <property type="match status" value="1"/>
</dbReference>
<evidence type="ECO:0000256" key="6">
    <source>
        <dbReference type="SAM" id="MobiDB-lite"/>
    </source>
</evidence>
<dbReference type="InterPro" id="IPR008271">
    <property type="entry name" value="Ser/Thr_kinase_AS"/>
</dbReference>
<dbReference type="GO" id="GO:0005634">
    <property type="term" value="C:nucleus"/>
    <property type="evidence" value="ECO:0007669"/>
    <property type="project" value="TreeGrafter"/>
</dbReference>
<dbReference type="InterPro" id="IPR050494">
    <property type="entry name" value="Ser_Thr_dual-spec_kinase"/>
</dbReference>
<dbReference type="Gene3D" id="1.10.510.10">
    <property type="entry name" value="Transferase(Phosphotransferase) domain 1"/>
    <property type="match status" value="1"/>
</dbReference>
<proteinExistence type="predicted"/>
<accession>A0A8D0FV42</accession>
<evidence type="ECO:0000256" key="3">
    <source>
        <dbReference type="ARBA" id="ARBA00022741"/>
    </source>
</evidence>
<reference evidence="8" key="1">
    <citation type="submission" date="2025-08" db="UniProtKB">
        <authorList>
            <consortium name="Ensembl"/>
        </authorList>
    </citation>
    <scope>IDENTIFICATION</scope>
</reference>
<keyword evidence="3" id="KW-0547">Nucleotide-binding</keyword>
<keyword evidence="2" id="KW-0808">Transferase</keyword>
<dbReference type="PANTHER" id="PTHR24058:SF46">
    <property type="entry name" value="HOMEODOMAIN-INTERACTING PROTEIN KINASE 4"/>
    <property type="match status" value="1"/>
</dbReference>
<dbReference type="SUPFAM" id="SSF56112">
    <property type="entry name" value="Protein kinase-like (PK-like)"/>
    <property type="match status" value="1"/>
</dbReference>
<dbReference type="GO" id="GO:0004713">
    <property type="term" value="F:protein tyrosine kinase activity"/>
    <property type="evidence" value="ECO:0007669"/>
    <property type="project" value="TreeGrafter"/>
</dbReference>
<evidence type="ECO:0000259" key="7">
    <source>
        <dbReference type="PROSITE" id="PS50011"/>
    </source>
</evidence>
<organism evidence="8 9">
    <name type="scientific">Strix occidentalis caurina</name>
    <name type="common">northern spotted owl</name>
    <dbReference type="NCBI Taxonomy" id="311401"/>
    <lineage>
        <taxon>Eukaryota</taxon>
        <taxon>Metazoa</taxon>
        <taxon>Chordata</taxon>
        <taxon>Craniata</taxon>
        <taxon>Vertebrata</taxon>
        <taxon>Euteleostomi</taxon>
        <taxon>Archelosauria</taxon>
        <taxon>Archosauria</taxon>
        <taxon>Dinosauria</taxon>
        <taxon>Saurischia</taxon>
        <taxon>Theropoda</taxon>
        <taxon>Coelurosauria</taxon>
        <taxon>Aves</taxon>
        <taxon>Neognathae</taxon>
        <taxon>Neoaves</taxon>
        <taxon>Telluraves</taxon>
        <taxon>Strigiformes</taxon>
        <taxon>Strigidae</taxon>
        <taxon>Strix</taxon>
    </lineage>
</organism>
<evidence type="ECO:0000313" key="9">
    <source>
        <dbReference type="Proteomes" id="UP000694551"/>
    </source>
</evidence>
<dbReference type="GO" id="GO:0005524">
    <property type="term" value="F:ATP binding"/>
    <property type="evidence" value="ECO:0007669"/>
    <property type="project" value="UniProtKB-KW"/>
</dbReference>
<dbReference type="SMART" id="SM00220">
    <property type="entry name" value="S_TKc"/>
    <property type="match status" value="1"/>
</dbReference>
<protein>
    <recommendedName>
        <fullName evidence="7">Protein kinase domain-containing protein</fullName>
    </recommendedName>
</protein>
<evidence type="ECO:0000313" key="8">
    <source>
        <dbReference type="Ensembl" id="ENSSOCP00000020743.1"/>
    </source>
</evidence>
<feature type="domain" description="Protein kinase" evidence="7">
    <location>
        <begin position="1"/>
        <end position="405"/>
    </location>
</feature>
<reference evidence="8" key="2">
    <citation type="submission" date="2025-09" db="UniProtKB">
        <authorList>
            <consortium name="Ensembl"/>
        </authorList>
    </citation>
    <scope>IDENTIFICATION</scope>
</reference>